<comment type="caution">
    <text evidence="2">The sequence shown here is derived from an EMBL/GenBank/DDBJ whole genome shotgun (WGS) entry which is preliminary data.</text>
</comment>
<reference evidence="2 3" key="1">
    <citation type="submission" date="2016-02" db="EMBL/GenBank/DDBJ databases">
        <title>Genome analysis of coral dinoflagellate symbionts highlights evolutionary adaptations to a symbiotic lifestyle.</title>
        <authorList>
            <person name="Aranda M."/>
            <person name="Li Y."/>
            <person name="Liew Y.J."/>
            <person name="Baumgarten S."/>
            <person name="Simakov O."/>
            <person name="Wilson M."/>
            <person name="Piel J."/>
            <person name="Ashoor H."/>
            <person name="Bougouffa S."/>
            <person name="Bajic V.B."/>
            <person name="Ryu T."/>
            <person name="Ravasi T."/>
            <person name="Bayer T."/>
            <person name="Micklem G."/>
            <person name="Kim H."/>
            <person name="Bhak J."/>
            <person name="Lajeunesse T.C."/>
            <person name="Voolstra C.R."/>
        </authorList>
    </citation>
    <scope>NUCLEOTIDE SEQUENCE [LARGE SCALE GENOMIC DNA]</scope>
    <source>
        <strain evidence="2 3">CCMP2467</strain>
    </source>
</reference>
<dbReference type="OrthoDB" id="471853at2759"/>
<accession>A0A1Q9EZ57</accession>
<feature type="compositionally biased region" description="Low complexity" evidence="1">
    <location>
        <begin position="27"/>
        <end position="52"/>
    </location>
</feature>
<evidence type="ECO:0000256" key="1">
    <source>
        <dbReference type="SAM" id="MobiDB-lite"/>
    </source>
</evidence>
<evidence type="ECO:0000313" key="3">
    <source>
        <dbReference type="Proteomes" id="UP000186817"/>
    </source>
</evidence>
<dbReference type="Proteomes" id="UP000186817">
    <property type="component" value="Unassembled WGS sequence"/>
</dbReference>
<dbReference type="EMBL" id="LSRX01000038">
    <property type="protein sequence ID" value="OLQ12744.1"/>
    <property type="molecule type" value="Genomic_DNA"/>
</dbReference>
<gene>
    <name evidence="2" type="ORF">AK812_SmicGene3344</name>
</gene>
<dbReference type="AlphaFoldDB" id="A0A1Q9EZ57"/>
<organism evidence="2 3">
    <name type="scientific">Symbiodinium microadriaticum</name>
    <name type="common">Dinoflagellate</name>
    <name type="synonym">Zooxanthella microadriatica</name>
    <dbReference type="NCBI Taxonomy" id="2951"/>
    <lineage>
        <taxon>Eukaryota</taxon>
        <taxon>Sar</taxon>
        <taxon>Alveolata</taxon>
        <taxon>Dinophyceae</taxon>
        <taxon>Suessiales</taxon>
        <taxon>Symbiodiniaceae</taxon>
        <taxon>Symbiodinium</taxon>
    </lineage>
</organism>
<proteinExistence type="predicted"/>
<name>A0A1Q9EZ57_SYMMI</name>
<feature type="compositionally biased region" description="Low complexity" evidence="1">
    <location>
        <begin position="1"/>
        <end position="12"/>
    </location>
</feature>
<keyword evidence="3" id="KW-1185">Reference proteome</keyword>
<feature type="compositionally biased region" description="Basic residues" evidence="1">
    <location>
        <begin position="73"/>
        <end position="84"/>
    </location>
</feature>
<evidence type="ECO:0000313" key="2">
    <source>
        <dbReference type="EMBL" id="OLQ12744.1"/>
    </source>
</evidence>
<feature type="region of interest" description="Disordered" evidence="1">
    <location>
        <begin position="1"/>
        <end position="122"/>
    </location>
</feature>
<protein>
    <submittedName>
        <fullName evidence="2">Uncharacterized protein</fullName>
    </submittedName>
</protein>
<sequence>MKRPASISSTMSKRSKSCLALEDGEVSEATAPSPPAASESAATVPPASEPAATAPPTPQSEARDLSILPKTTPKPKGKAKAKAKGKADARSSQPPPPEADKQSSNEAALAKLAADTSDALSRTESLDAKEVLREASISPETKVQILRESLTPSDWNKANSRFSTAAKKTADLATAAENANKQQGRLGHRQIVAGWLLDPSVSSVFTSLTHKVTGGQKITKKDTWVSWKKISETWSEEEIELHLNTGRIVTRECPDTPGVYEYKDTNDVTMEKTLEKEKNEQEWSQIWGAFGSSASFSDVSVFNSALGMQVQPKGKGFAKGKGKGQWKGAWAEEVVEEDENACRQKQVLQLENLLARTSNRLGCLGFEVDDLDIESCYNMTNATFASFSKKAHEIVSNCEKQFEGKL</sequence>